<protein>
    <recommendedName>
        <fullName evidence="4">Exocyst complex component Sec8</fullName>
    </recommendedName>
</protein>
<organism evidence="8 9">
    <name type="scientific">Cronartium quercuum f. sp. fusiforme G11</name>
    <dbReference type="NCBI Taxonomy" id="708437"/>
    <lineage>
        <taxon>Eukaryota</taxon>
        <taxon>Fungi</taxon>
        <taxon>Dikarya</taxon>
        <taxon>Basidiomycota</taxon>
        <taxon>Pucciniomycotina</taxon>
        <taxon>Pucciniomycetes</taxon>
        <taxon>Pucciniales</taxon>
        <taxon>Coleosporiaceae</taxon>
        <taxon>Cronartium</taxon>
    </lineage>
</organism>
<feature type="domain" description="Exocyst complex component Sec8 N-terminal" evidence="6">
    <location>
        <begin position="360"/>
        <end position="473"/>
    </location>
</feature>
<gene>
    <name evidence="8" type="ORF">CROQUDRAFT_46818</name>
</gene>
<dbReference type="Pfam" id="PF04048">
    <property type="entry name" value="Sec8_N"/>
    <property type="match status" value="1"/>
</dbReference>
<accession>A0A9P6TAL9</accession>
<evidence type="ECO:0000256" key="2">
    <source>
        <dbReference type="ARBA" id="ARBA00022483"/>
    </source>
</evidence>
<dbReference type="GO" id="GO:0006904">
    <property type="term" value="P:vesicle docking involved in exocytosis"/>
    <property type="evidence" value="ECO:0007669"/>
    <property type="project" value="InterPro"/>
</dbReference>
<dbReference type="OrthoDB" id="272977at2759"/>
<feature type="region of interest" description="Disordered" evidence="5">
    <location>
        <begin position="246"/>
        <end position="280"/>
    </location>
</feature>
<dbReference type="InterPro" id="IPR007191">
    <property type="entry name" value="Sec8_exocyst_N"/>
</dbReference>
<dbReference type="GO" id="GO:0090522">
    <property type="term" value="P:vesicle tethering involved in exocytosis"/>
    <property type="evidence" value="ECO:0007669"/>
    <property type="project" value="UniProtKB-UniRule"/>
</dbReference>
<feature type="compositionally biased region" description="Basic and acidic residues" evidence="5">
    <location>
        <begin position="167"/>
        <end position="187"/>
    </location>
</feature>
<comment type="function">
    <text evidence="4">Component of the exocyst complex involved in the docking of exocytic vesicles with fusion sites on the plasma membrane.</text>
</comment>
<evidence type="ECO:0000259" key="6">
    <source>
        <dbReference type="Pfam" id="PF04048"/>
    </source>
</evidence>
<name>A0A9P6TAL9_9BASI</name>
<evidence type="ECO:0000259" key="7">
    <source>
        <dbReference type="Pfam" id="PF20652"/>
    </source>
</evidence>
<dbReference type="GO" id="GO:0000145">
    <property type="term" value="C:exocyst"/>
    <property type="evidence" value="ECO:0007669"/>
    <property type="project" value="UniProtKB-UniRule"/>
</dbReference>
<feature type="region of interest" description="Disordered" evidence="5">
    <location>
        <begin position="1"/>
        <end position="219"/>
    </location>
</feature>
<dbReference type="InterPro" id="IPR039682">
    <property type="entry name" value="Sec8/EXOC4"/>
</dbReference>
<proteinExistence type="inferred from homology"/>
<comment type="caution">
    <text evidence="8">The sequence shown here is derived from an EMBL/GenBank/DDBJ whole genome shotgun (WGS) entry which is preliminary data.</text>
</comment>
<dbReference type="GO" id="GO:0006612">
    <property type="term" value="P:protein targeting to membrane"/>
    <property type="evidence" value="ECO:0007669"/>
    <property type="project" value="UniProtKB-UniRule"/>
</dbReference>
<dbReference type="GO" id="GO:0015031">
    <property type="term" value="P:protein transport"/>
    <property type="evidence" value="ECO:0007669"/>
    <property type="project" value="UniProtKB-KW"/>
</dbReference>
<keyword evidence="9" id="KW-1185">Reference proteome</keyword>
<dbReference type="PANTHER" id="PTHR14146:SF0">
    <property type="entry name" value="EXOCYST COMPLEX COMPONENT 4"/>
    <property type="match status" value="1"/>
</dbReference>
<dbReference type="InterPro" id="IPR048630">
    <property type="entry name" value="Sec8_M"/>
</dbReference>
<evidence type="ECO:0000313" key="9">
    <source>
        <dbReference type="Proteomes" id="UP000886653"/>
    </source>
</evidence>
<dbReference type="Proteomes" id="UP000886653">
    <property type="component" value="Unassembled WGS sequence"/>
</dbReference>
<feature type="region of interest" description="Disordered" evidence="5">
    <location>
        <begin position="607"/>
        <end position="627"/>
    </location>
</feature>
<feature type="compositionally biased region" description="Low complexity" evidence="5">
    <location>
        <begin position="19"/>
        <end position="29"/>
    </location>
</feature>
<feature type="compositionally biased region" description="Low complexity" evidence="5">
    <location>
        <begin position="246"/>
        <end position="255"/>
    </location>
</feature>
<keyword evidence="2 4" id="KW-0268">Exocytosis</keyword>
<keyword evidence="1 4" id="KW-0813">Transport</keyword>
<evidence type="ECO:0000256" key="1">
    <source>
        <dbReference type="ARBA" id="ARBA00022448"/>
    </source>
</evidence>
<sequence length="1527" mass="170485">MSRTRDLRQFKQSPQLAFPSSSSAPGSSEPEPEPADYSPQPRHPVRPSNSSHERPLRPQASRDGLGQTPPLRPQRNAARQPGIVVSNGLPNSFHGTQDRRPSASTSHSSHSHDRYGETADYIPRQGLPLRGENQAGPRDRLGNHNRLYQAVSGRRNEGSDSVSADPSRSDPNENSYLKEDYRARRDPYNSAPYDDQQSHLDNRRSRTSSDGSFDPDRNADLLSANELQGVRQNHGARNVLKVFAESASGSSTATSRSRRPAVADQGFHAKPSKLVDQSYPMTPGFREIEQVLQRIKTVWERTGIAGAPEDEEEQDSQQDSPVPFSPVGLALDLLESENPDKSQSAKRAKETINQKGGVVPSLSSFLKLKVELEKALQLTIQTNYRQFDASVNAYNLARANVDNSCKKVLELKSRLTECRTALGCRTGEGLGGAAGGKGTELKALRSRRDMLGEMLKLIDLIDQLKQVPERLESLISSKNFVSATVLLVRSLKLINKPELAEIGGLTDLRAYFVNQETVLFEILIEELHNHLYLKSYFCDSRWRVYRKGQTECTPATSHITTFPSDLSQSTKRKARTHMTSSLQQFLDDLMTKPPSNPLLDEPDLFLEMNSSSAPSDKPEDTSTSPVTHRVLSYSTLDSKKRKLQNANPELNSFSYIESLVESLAVLGKLSLGLDGVLQRAPLEIYNFVEATLHEVEERHANAAQVDESLSKTLGQGANVIDAFMSNRSSSLTTNILLQSAVNASSSKRTSVFKINVNELKEIESVSEILQDFFWTLFSKLDATLQSFRVLHEVSFRISERKGFKEDGMKSTNDLFSLLEVWKPIQSEVRALIHDYLTDLGDTGFGSGHDVSPRRNPIVSIAEVLKLNIGGSSTTVTNINASWKDPNKQLFKFKDTDLKLNNKDLKQHESNLDFALKVSVPGLVFDSTTINNNAGSGILLTTGLLNDETGSNRTGGSHGNGTHRLLVKPDAFHITLLLKPTLEFLVRAKEVLPNGVIVSMSLTQFHGFNNFLDEFVLHTFLPQLEEKVVTAFEQAINAPDAFQEDANKAVRSNASERGGLDLRRNTLWQLPVAKSMTTLITLIEGLCEMLQTMPFHQEKYGRLIVSIVVQYYQKCHERFKELVSRELTETTTTVDELNPYANLKLAADWAQRSELSRCLQDLEQSLVSLRKLFKKQFQLEEKFLETDKVSLIDLIQSPKKITALCNLYSSLDCFVTFTRTLSSSIQTVASPEGEGSGDDPPEPSSPLQLLSSNTDLQPKSGFRLPLTPGILRRFQMAQSSFRSLAQTILFTLHLELRLQAYHHLGKTSRSGQYFLSPSDSTEPDPCVIELNSLVSSSEAALTPALSESQRRFVILGFGYLLNRLLINTVLKLRIGNEYGFQKMYKNVLALQQNMKTLKSGEFDDERPEDGVGYHDRSMHADFERSRKFWEMASKGPDAVMASVRSGANYGFEHFRHLLCLLCMINPNTTTENVVPAEVTALDDDTWSQTKAANSPGFDKRKRTYNECLIELHALVLDDDEEEEEEDES</sequence>
<dbReference type="PANTHER" id="PTHR14146">
    <property type="entry name" value="EXOCYST COMPLEX COMPONENT 4"/>
    <property type="match status" value="1"/>
</dbReference>
<feature type="domain" description="Exocyst complex component Sec8 middle helical bundle" evidence="7">
    <location>
        <begin position="647"/>
        <end position="981"/>
    </location>
</feature>
<evidence type="ECO:0000256" key="3">
    <source>
        <dbReference type="ARBA" id="ARBA00022927"/>
    </source>
</evidence>
<evidence type="ECO:0000313" key="8">
    <source>
        <dbReference type="EMBL" id="KAG0144745.1"/>
    </source>
</evidence>
<evidence type="ECO:0000256" key="5">
    <source>
        <dbReference type="SAM" id="MobiDB-lite"/>
    </source>
</evidence>
<comment type="similarity">
    <text evidence="4">Belongs to the SEC8 family.</text>
</comment>
<evidence type="ECO:0000256" key="4">
    <source>
        <dbReference type="RuleBase" id="RU367079"/>
    </source>
</evidence>
<reference evidence="8" key="1">
    <citation type="submission" date="2013-11" db="EMBL/GenBank/DDBJ databases">
        <title>Genome sequence of the fusiform rust pathogen reveals effectors for host alternation and coevolution with pine.</title>
        <authorList>
            <consortium name="DOE Joint Genome Institute"/>
            <person name="Smith K."/>
            <person name="Pendleton A."/>
            <person name="Kubisiak T."/>
            <person name="Anderson C."/>
            <person name="Salamov A."/>
            <person name="Aerts A."/>
            <person name="Riley R."/>
            <person name="Clum A."/>
            <person name="Lindquist E."/>
            <person name="Ence D."/>
            <person name="Campbell M."/>
            <person name="Kronenberg Z."/>
            <person name="Feau N."/>
            <person name="Dhillon B."/>
            <person name="Hamelin R."/>
            <person name="Burleigh J."/>
            <person name="Smith J."/>
            <person name="Yandell M."/>
            <person name="Nelson C."/>
            <person name="Grigoriev I."/>
            <person name="Davis J."/>
        </authorList>
    </citation>
    <scope>NUCLEOTIDE SEQUENCE</scope>
    <source>
        <strain evidence="8">G11</strain>
    </source>
</reference>
<keyword evidence="3 4" id="KW-0653">Protein transport</keyword>
<feature type="region of interest" description="Disordered" evidence="5">
    <location>
        <begin position="1227"/>
        <end position="1260"/>
    </location>
</feature>
<dbReference type="EMBL" id="MU167289">
    <property type="protein sequence ID" value="KAG0144745.1"/>
    <property type="molecule type" value="Genomic_DNA"/>
</dbReference>
<dbReference type="Pfam" id="PF20652">
    <property type="entry name" value="Sec8_C"/>
    <property type="match status" value="1"/>
</dbReference>
<dbReference type="GO" id="GO:0006893">
    <property type="term" value="P:Golgi to plasma membrane transport"/>
    <property type="evidence" value="ECO:0007669"/>
    <property type="project" value="TreeGrafter"/>
</dbReference>